<feature type="region of interest" description="Disordered" evidence="1">
    <location>
        <begin position="1"/>
        <end position="42"/>
    </location>
</feature>
<protein>
    <submittedName>
        <fullName evidence="2">Uncharacterized protein</fullName>
    </submittedName>
</protein>
<accession>A0A9Q1N216</accession>
<keyword evidence="3" id="KW-1185">Reference proteome</keyword>
<dbReference type="Proteomes" id="UP001152561">
    <property type="component" value="Unassembled WGS sequence"/>
</dbReference>
<gene>
    <name evidence="2" type="ORF">K7X08_006773</name>
</gene>
<sequence>MVRQQHQRKRTFGGSSHKVLQPEGLEELEPIEPAPSSGTTSTQILTASAAFVVPQKPLIRFNFTSLRKTTEST</sequence>
<reference evidence="3" key="1">
    <citation type="journal article" date="2023" name="Proc. Natl. Acad. Sci. U.S.A.">
        <title>Genomic and structural basis for evolution of tropane alkaloid biosynthesis.</title>
        <authorList>
            <person name="Wanga Y.-J."/>
            <person name="Taina T."/>
            <person name="Yua J.-Y."/>
            <person name="Lia J."/>
            <person name="Xua B."/>
            <person name="Chenc J."/>
            <person name="D'Auriad J.C."/>
            <person name="Huanga J.-P."/>
            <person name="Huanga S.-X."/>
        </authorList>
    </citation>
    <scope>NUCLEOTIDE SEQUENCE [LARGE SCALE GENOMIC DNA]</scope>
    <source>
        <strain evidence="3">cv. KIB-2019</strain>
    </source>
</reference>
<proteinExistence type="predicted"/>
<name>A0A9Q1N216_9SOLA</name>
<organism evidence="2 3">
    <name type="scientific">Anisodus acutangulus</name>
    <dbReference type="NCBI Taxonomy" id="402998"/>
    <lineage>
        <taxon>Eukaryota</taxon>
        <taxon>Viridiplantae</taxon>
        <taxon>Streptophyta</taxon>
        <taxon>Embryophyta</taxon>
        <taxon>Tracheophyta</taxon>
        <taxon>Spermatophyta</taxon>
        <taxon>Magnoliopsida</taxon>
        <taxon>eudicotyledons</taxon>
        <taxon>Gunneridae</taxon>
        <taxon>Pentapetalae</taxon>
        <taxon>asterids</taxon>
        <taxon>lamiids</taxon>
        <taxon>Solanales</taxon>
        <taxon>Solanaceae</taxon>
        <taxon>Solanoideae</taxon>
        <taxon>Hyoscyameae</taxon>
        <taxon>Anisodus</taxon>
    </lineage>
</organism>
<evidence type="ECO:0000313" key="2">
    <source>
        <dbReference type="EMBL" id="KAJ8570196.1"/>
    </source>
</evidence>
<dbReference type="EMBL" id="JAJAGQ010000002">
    <property type="protein sequence ID" value="KAJ8570196.1"/>
    <property type="molecule type" value="Genomic_DNA"/>
</dbReference>
<comment type="caution">
    <text evidence="2">The sequence shown here is derived from an EMBL/GenBank/DDBJ whole genome shotgun (WGS) entry which is preliminary data.</text>
</comment>
<feature type="compositionally biased region" description="Basic residues" evidence="1">
    <location>
        <begin position="1"/>
        <end position="11"/>
    </location>
</feature>
<evidence type="ECO:0000256" key="1">
    <source>
        <dbReference type="SAM" id="MobiDB-lite"/>
    </source>
</evidence>
<dbReference type="AlphaFoldDB" id="A0A9Q1N216"/>
<evidence type="ECO:0000313" key="3">
    <source>
        <dbReference type="Proteomes" id="UP001152561"/>
    </source>
</evidence>